<keyword evidence="13" id="KW-0251">Elongation factor</keyword>
<evidence type="ECO:0000259" key="11">
    <source>
        <dbReference type="Pfam" id="PF01272"/>
    </source>
</evidence>
<dbReference type="PANTHER" id="PTHR30437:SF4">
    <property type="entry name" value="TRANSCRIPTION ELONGATION FACTOR GREA"/>
    <property type="match status" value="1"/>
</dbReference>
<dbReference type="Pfam" id="PF03449">
    <property type="entry name" value="GreA_GreB_N"/>
    <property type="match status" value="1"/>
</dbReference>
<evidence type="ECO:0000256" key="6">
    <source>
        <dbReference type="ARBA" id="ARBA00023163"/>
    </source>
</evidence>
<evidence type="ECO:0000256" key="4">
    <source>
        <dbReference type="ARBA" id="ARBA00023054"/>
    </source>
</evidence>
<evidence type="ECO:0000256" key="5">
    <source>
        <dbReference type="ARBA" id="ARBA00023125"/>
    </source>
</evidence>
<feature type="coiled-coil region" evidence="9">
    <location>
        <begin position="43"/>
        <end position="70"/>
    </location>
</feature>
<comment type="function">
    <text evidence="7 9 10">Necessary for efficient RNA polymerase transcription elongation past template-encoded arresting sites. The arresting sites in DNA have the property of trapping a certain fraction of elongating RNA polymerases that pass through, resulting in locked ternary complexes. Cleavage of the nascent transcript by cleavage factors such as GreA or GreB allows the resumption of elongation from the new 3'terminus. GreA releases sequences of 2 to 3 nucleotides.</text>
</comment>
<dbReference type="Pfam" id="PF01272">
    <property type="entry name" value="GreA_GreB"/>
    <property type="match status" value="1"/>
</dbReference>
<name>A0ABR7NJ93_9FIRM</name>
<dbReference type="SUPFAM" id="SSF54534">
    <property type="entry name" value="FKBP-like"/>
    <property type="match status" value="1"/>
</dbReference>
<evidence type="ECO:0000256" key="1">
    <source>
        <dbReference type="ARBA" id="ARBA00008213"/>
    </source>
</evidence>
<reference evidence="13 14" key="1">
    <citation type="submission" date="2020-08" db="EMBL/GenBank/DDBJ databases">
        <title>Genome public.</title>
        <authorList>
            <person name="Liu C."/>
            <person name="Sun Q."/>
        </authorList>
    </citation>
    <scope>NUCLEOTIDE SEQUENCE [LARGE SCALE GENOMIC DNA]</scope>
    <source>
        <strain evidence="13 14">BX1</strain>
    </source>
</reference>
<dbReference type="InterPro" id="IPR022691">
    <property type="entry name" value="Tscrpt_elong_fac_GreA/B_N"/>
</dbReference>
<dbReference type="Gene3D" id="3.10.50.30">
    <property type="entry name" value="Transcription elongation factor, GreA/GreB, C-terminal domain"/>
    <property type="match status" value="1"/>
</dbReference>
<gene>
    <name evidence="9 13" type="primary">greA</name>
    <name evidence="13" type="ORF">H8717_08635</name>
</gene>
<dbReference type="HAMAP" id="MF_00105">
    <property type="entry name" value="GreA_GreB"/>
    <property type="match status" value="1"/>
</dbReference>
<sequence length="150" mass="16825">MTREEYQQLRDELEHLKTVERNDISEKIRVARGFGDLSENSEYDEAKNDQARIEARISRLEERLKNVQIVEHVSTDTVAVGTKVILLDMEFDDKTEYRIASSGTGGDDDNVVTADSPVGQAIMGHAVGEVVDIKTPNGQTYQMKIIEIGK</sequence>
<dbReference type="Gene3D" id="1.10.287.180">
    <property type="entry name" value="Transcription elongation factor, GreA/GreB, N-terminal domain"/>
    <property type="match status" value="1"/>
</dbReference>
<organism evidence="13 14">
    <name type="scientific">Yanshouia hominis</name>
    <dbReference type="NCBI Taxonomy" id="2763673"/>
    <lineage>
        <taxon>Bacteria</taxon>
        <taxon>Bacillati</taxon>
        <taxon>Bacillota</taxon>
        <taxon>Clostridia</taxon>
        <taxon>Eubacteriales</taxon>
        <taxon>Oscillospiraceae</taxon>
        <taxon>Yanshouia</taxon>
    </lineage>
</organism>
<keyword evidence="4 9" id="KW-0175">Coiled coil</keyword>
<proteinExistence type="inferred from homology"/>
<dbReference type="InterPro" id="IPR036953">
    <property type="entry name" value="GreA/GreB_C_sf"/>
</dbReference>
<dbReference type="InterPro" id="IPR018151">
    <property type="entry name" value="TF_GreA/GreB_CS"/>
</dbReference>
<evidence type="ECO:0000313" key="13">
    <source>
        <dbReference type="EMBL" id="MBC8576470.1"/>
    </source>
</evidence>
<dbReference type="PIRSF" id="PIRSF006092">
    <property type="entry name" value="GreA_GreB"/>
    <property type="match status" value="1"/>
</dbReference>
<evidence type="ECO:0000259" key="12">
    <source>
        <dbReference type="Pfam" id="PF03449"/>
    </source>
</evidence>
<dbReference type="InterPro" id="IPR023459">
    <property type="entry name" value="Tscrpt_elong_fac_GreA/B_fam"/>
</dbReference>
<feature type="domain" description="Transcription elongation factor GreA/GreB N-terminal" evidence="12">
    <location>
        <begin position="1"/>
        <end position="69"/>
    </location>
</feature>
<dbReference type="Proteomes" id="UP000658131">
    <property type="component" value="Unassembled WGS sequence"/>
</dbReference>
<dbReference type="SUPFAM" id="SSF46557">
    <property type="entry name" value="GreA transcript cleavage protein, N-terminal domain"/>
    <property type="match status" value="1"/>
</dbReference>
<keyword evidence="5 9" id="KW-0238">DNA-binding</keyword>
<dbReference type="PANTHER" id="PTHR30437">
    <property type="entry name" value="TRANSCRIPTION ELONGATION FACTOR GREA"/>
    <property type="match status" value="1"/>
</dbReference>
<dbReference type="PROSITE" id="PS00829">
    <property type="entry name" value="GREAB_1"/>
    <property type="match status" value="1"/>
</dbReference>
<evidence type="ECO:0000256" key="10">
    <source>
        <dbReference type="RuleBase" id="RU000556"/>
    </source>
</evidence>
<comment type="caution">
    <text evidence="13">The sequence shown here is derived from an EMBL/GenBank/DDBJ whole genome shotgun (WGS) entry which is preliminary data.</text>
</comment>
<dbReference type="InterPro" id="IPR036805">
    <property type="entry name" value="Tscrpt_elong_fac_GreA/B_N_sf"/>
</dbReference>
<keyword evidence="6 9" id="KW-0804">Transcription</keyword>
<accession>A0ABR7NJ93</accession>
<dbReference type="InterPro" id="IPR001437">
    <property type="entry name" value="Tscrpt_elong_fac_GreA/B_C"/>
</dbReference>
<dbReference type="InterPro" id="IPR006359">
    <property type="entry name" value="Tscrpt_elong_fac_GreA"/>
</dbReference>
<evidence type="ECO:0000256" key="8">
    <source>
        <dbReference type="ARBA" id="ARBA00030776"/>
    </source>
</evidence>
<dbReference type="GO" id="GO:0003746">
    <property type="term" value="F:translation elongation factor activity"/>
    <property type="evidence" value="ECO:0007669"/>
    <property type="project" value="UniProtKB-KW"/>
</dbReference>
<keyword evidence="3 9" id="KW-0805">Transcription regulation</keyword>
<dbReference type="EMBL" id="JACRTB010000011">
    <property type="protein sequence ID" value="MBC8576470.1"/>
    <property type="molecule type" value="Genomic_DNA"/>
</dbReference>
<keyword evidence="14" id="KW-1185">Reference proteome</keyword>
<dbReference type="NCBIfam" id="NF001263">
    <property type="entry name" value="PRK00226.1-4"/>
    <property type="match status" value="1"/>
</dbReference>
<evidence type="ECO:0000313" key="14">
    <source>
        <dbReference type="Proteomes" id="UP000658131"/>
    </source>
</evidence>
<evidence type="ECO:0000256" key="2">
    <source>
        <dbReference type="ARBA" id="ARBA00013729"/>
    </source>
</evidence>
<feature type="domain" description="Transcription elongation factor GreA/GreB C-terminal" evidence="11">
    <location>
        <begin position="74"/>
        <end position="148"/>
    </location>
</feature>
<dbReference type="InterPro" id="IPR028624">
    <property type="entry name" value="Tscrpt_elong_fac_GreA/B"/>
</dbReference>
<protein>
    <recommendedName>
        <fullName evidence="2 9">Transcription elongation factor GreA</fullName>
    </recommendedName>
    <alternativeName>
        <fullName evidence="8 9">Transcript cleavage factor GreA</fullName>
    </alternativeName>
</protein>
<comment type="similarity">
    <text evidence="1 9 10">Belongs to the GreA/GreB family.</text>
</comment>
<keyword evidence="13" id="KW-0648">Protein biosynthesis</keyword>
<evidence type="ECO:0000256" key="7">
    <source>
        <dbReference type="ARBA" id="ARBA00024916"/>
    </source>
</evidence>
<evidence type="ECO:0000256" key="3">
    <source>
        <dbReference type="ARBA" id="ARBA00023015"/>
    </source>
</evidence>
<evidence type="ECO:0000256" key="9">
    <source>
        <dbReference type="HAMAP-Rule" id="MF_00105"/>
    </source>
</evidence>
<dbReference type="NCBIfam" id="TIGR01462">
    <property type="entry name" value="greA"/>
    <property type="match status" value="1"/>
</dbReference>